<organism evidence="1">
    <name type="scientific">viral metagenome</name>
    <dbReference type="NCBI Taxonomy" id="1070528"/>
    <lineage>
        <taxon>unclassified sequences</taxon>
        <taxon>metagenomes</taxon>
        <taxon>organismal metagenomes</taxon>
    </lineage>
</organism>
<reference evidence="1" key="1">
    <citation type="submission" date="2020-03" db="EMBL/GenBank/DDBJ databases">
        <title>The deep terrestrial virosphere.</title>
        <authorList>
            <person name="Holmfeldt K."/>
            <person name="Nilsson E."/>
            <person name="Simone D."/>
            <person name="Lopez-Fernandez M."/>
            <person name="Wu X."/>
            <person name="de Brujin I."/>
            <person name="Lundin D."/>
            <person name="Andersson A."/>
            <person name="Bertilsson S."/>
            <person name="Dopson M."/>
        </authorList>
    </citation>
    <scope>NUCLEOTIDE SEQUENCE</scope>
    <source>
        <strain evidence="1">MM415B04789</strain>
    </source>
</reference>
<dbReference type="AlphaFoldDB" id="A0A6M3LB70"/>
<accession>A0A6M3LB70</accession>
<gene>
    <name evidence="1" type="ORF">MM415B04789_0004</name>
</gene>
<name>A0A6M3LB70_9ZZZZ</name>
<protein>
    <submittedName>
        <fullName evidence="1">Uncharacterized protein</fullName>
    </submittedName>
</protein>
<proteinExistence type="predicted"/>
<sequence length="75" mass="8893">MKQPEERKLTPYEVERNKLIPAAVQYTDEVVGEIPTAGTLGRPDKLRNDKMAEWNRVFIHRMDELWREHESTKTL</sequence>
<evidence type="ECO:0000313" key="1">
    <source>
        <dbReference type="EMBL" id="QJA92226.1"/>
    </source>
</evidence>
<dbReference type="EMBL" id="MT143049">
    <property type="protein sequence ID" value="QJA92226.1"/>
    <property type="molecule type" value="Genomic_DNA"/>
</dbReference>